<feature type="region of interest" description="Disordered" evidence="1">
    <location>
        <begin position="1"/>
        <end position="68"/>
    </location>
</feature>
<keyword evidence="2" id="KW-0371">Homeobox</keyword>
<evidence type="ECO:0000313" key="2">
    <source>
        <dbReference type="EMBL" id="URE20114.1"/>
    </source>
</evidence>
<keyword evidence="3" id="KW-1185">Reference proteome</keyword>
<proteinExistence type="predicted"/>
<evidence type="ECO:0000256" key="1">
    <source>
        <dbReference type="SAM" id="MobiDB-lite"/>
    </source>
</evidence>
<dbReference type="EMBL" id="CP097509">
    <property type="protein sequence ID" value="URE20114.1"/>
    <property type="molecule type" value="Genomic_DNA"/>
</dbReference>
<reference evidence="2" key="1">
    <citation type="submission" date="2022-05" db="EMBL/GenBank/DDBJ databases">
        <title>The Musa troglodytarum L. genome provides insights into the mechanism of non-climacteric behaviour and enrichment of carotenoids.</title>
        <authorList>
            <person name="Wang J."/>
        </authorList>
    </citation>
    <scope>NUCLEOTIDE SEQUENCE</scope>
    <source>
        <tissue evidence="2">Leaf</tissue>
    </source>
</reference>
<organism evidence="2 3">
    <name type="scientific">Musa troglodytarum</name>
    <name type="common">fe'i banana</name>
    <dbReference type="NCBI Taxonomy" id="320322"/>
    <lineage>
        <taxon>Eukaryota</taxon>
        <taxon>Viridiplantae</taxon>
        <taxon>Streptophyta</taxon>
        <taxon>Embryophyta</taxon>
        <taxon>Tracheophyta</taxon>
        <taxon>Spermatophyta</taxon>
        <taxon>Magnoliopsida</taxon>
        <taxon>Liliopsida</taxon>
        <taxon>Zingiberales</taxon>
        <taxon>Musaceae</taxon>
        <taxon>Musa</taxon>
    </lineage>
</organism>
<sequence>MAYGPRTRSRSRGSQPGSGSTARSKGRTSFTGSRTTRPGRDRRRGSPWTSPQPAAAAARVPLSSLLVP</sequence>
<keyword evidence="2" id="KW-0238">DNA-binding</keyword>
<name>A0A9E7GQU3_9LILI</name>
<feature type="compositionally biased region" description="Low complexity" evidence="1">
    <location>
        <begin position="1"/>
        <end position="36"/>
    </location>
</feature>
<dbReference type="GO" id="GO:0003677">
    <property type="term" value="F:DNA binding"/>
    <property type="evidence" value="ECO:0007669"/>
    <property type="project" value="UniProtKB-KW"/>
</dbReference>
<evidence type="ECO:0000313" key="3">
    <source>
        <dbReference type="Proteomes" id="UP001055439"/>
    </source>
</evidence>
<gene>
    <name evidence="2" type="ORF">MUK42_36427</name>
</gene>
<dbReference type="AlphaFoldDB" id="A0A9E7GQU3"/>
<dbReference type="Proteomes" id="UP001055439">
    <property type="component" value="Chromosome 7"/>
</dbReference>
<protein>
    <submittedName>
        <fullName evidence="2">Homeobox domain</fullName>
    </submittedName>
</protein>
<dbReference type="OrthoDB" id="773671at2759"/>
<accession>A0A9E7GQU3</accession>